<evidence type="ECO:0000313" key="1">
    <source>
        <dbReference type="EMBL" id="GGO45861.1"/>
    </source>
</evidence>
<dbReference type="EMBL" id="BMNG01000007">
    <property type="protein sequence ID" value="GGO45861.1"/>
    <property type="molecule type" value="Genomic_DNA"/>
</dbReference>
<sequence>MFRRRVFEGVAAGHLGQAAARPWLSYEVGGSWKLLAGYCTRYQEHYPFNFRGLLSRDPP</sequence>
<comment type="caution">
    <text evidence="1">The sequence shown here is derived from an EMBL/GenBank/DDBJ whole genome shotgun (WGS) entry which is preliminary data.</text>
</comment>
<organism evidence="1 2">
    <name type="scientific">Streptomyces lasiicapitis</name>
    <dbReference type="NCBI Taxonomy" id="1923961"/>
    <lineage>
        <taxon>Bacteria</taxon>
        <taxon>Bacillati</taxon>
        <taxon>Actinomycetota</taxon>
        <taxon>Actinomycetes</taxon>
        <taxon>Kitasatosporales</taxon>
        <taxon>Streptomycetaceae</taxon>
        <taxon>Streptomyces</taxon>
    </lineage>
</organism>
<evidence type="ECO:0000313" key="2">
    <source>
        <dbReference type="Proteomes" id="UP000656881"/>
    </source>
</evidence>
<protein>
    <submittedName>
        <fullName evidence="1">Uncharacterized protein</fullName>
    </submittedName>
</protein>
<gene>
    <name evidence="1" type="ORF">GCM10012286_35420</name>
</gene>
<accession>A0ABQ2M1U8</accession>
<dbReference type="Proteomes" id="UP000656881">
    <property type="component" value="Unassembled WGS sequence"/>
</dbReference>
<keyword evidence="2" id="KW-1185">Reference proteome</keyword>
<name>A0ABQ2M1U8_9ACTN</name>
<reference evidence="2" key="1">
    <citation type="journal article" date="2019" name="Int. J. Syst. Evol. Microbiol.">
        <title>The Global Catalogue of Microorganisms (GCM) 10K type strain sequencing project: providing services to taxonomists for standard genome sequencing and annotation.</title>
        <authorList>
            <consortium name="The Broad Institute Genomics Platform"/>
            <consortium name="The Broad Institute Genome Sequencing Center for Infectious Disease"/>
            <person name="Wu L."/>
            <person name="Ma J."/>
        </authorList>
    </citation>
    <scope>NUCLEOTIDE SEQUENCE [LARGE SCALE GENOMIC DNA]</scope>
    <source>
        <strain evidence="2">CGMCC 4.7349</strain>
    </source>
</reference>
<proteinExistence type="predicted"/>